<evidence type="ECO:0000313" key="2">
    <source>
        <dbReference type="EMBL" id="RYP10838.1"/>
    </source>
</evidence>
<accession>A0A4Q4TVH0</accession>
<dbReference type="EMBL" id="QJNU01000011">
    <property type="protein sequence ID" value="RYP10838.1"/>
    <property type="molecule type" value="Genomic_DNA"/>
</dbReference>
<feature type="compositionally biased region" description="Low complexity" evidence="1">
    <location>
        <begin position="7"/>
        <end position="75"/>
    </location>
</feature>
<organism evidence="2 3">
    <name type="scientific">Monosporascus ibericus</name>
    <dbReference type="NCBI Taxonomy" id="155417"/>
    <lineage>
        <taxon>Eukaryota</taxon>
        <taxon>Fungi</taxon>
        <taxon>Dikarya</taxon>
        <taxon>Ascomycota</taxon>
        <taxon>Pezizomycotina</taxon>
        <taxon>Sordariomycetes</taxon>
        <taxon>Xylariomycetidae</taxon>
        <taxon>Xylariales</taxon>
        <taxon>Xylariales incertae sedis</taxon>
        <taxon>Monosporascus</taxon>
    </lineage>
</organism>
<dbReference type="AlphaFoldDB" id="A0A4Q4TVH0"/>
<dbReference type="Proteomes" id="UP000293360">
    <property type="component" value="Unassembled WGS sequence"/>
</dbReference>
<comment type="caution">
    <text evidence="2">The sequence shown here is derived from an EMBL/GenBank/DDBJ whole genome shotgun (WGS) entry which is preliminary data.</text>
</comment>
<evidence type="ECO:0000256" key="1">
    <source>
        <dbReference type="SAM" id="MobiDB-lite"/>
    </source>
</evidence>
<name>A0A4Q4TVH0_9PEZI</name>
<gene>
    <name evidence="2" type="ORF">DL764_000390</name>
</gene>
<feature type="region of interest" description="Disordered" evidence="1">
    <location>
        <begin position="1"/>
        <end position="96"/>
    </location>
</feature>
<keyword evidence="3" id="KW-1185">Reference proteome</keyword>
<proteinExistence type="predicted"/>
<protein>
    <submittedName>
        <fullName evidence="2">Uncharacterized protein</fullName>
    </submittedName>
</protein>
<sequence length="96" mass="10020">MNGANEQPSSTAATAHAQQAQQEEQPLKSRPLTRPQLQQHPPLPSQSSTVPPMMAGANGNGTNSTPTSSSALATLNKKRKKEGLKPIITTEAPGPV</sequence>
<evidence type="ECO:0000313" key="3">
    <source>
        <dbReference type="Proteomes" id="UP000293360"/>
    </source>
</evidence>
<reference evidence="2 3" key="1">
    <citation type="submission" date="2018-06" db="EMBL/GenBank/DDBJ databases">
        <title>Complete Genomes of Monosporascus.</title>
        <authorList>
            <person name="Robinson A.J."/>
            <person name="Natvig D.O."/>
        </authorList>
    </citation>
    <scope>NUCLEOTIDE SEQUENCE [LARGE SCALE GENOMIC DNA]</scope>
    <source>
        <strain evidence="2 3">CBS 110550</strain>
    </source>
</reference>